<dbReference type="FunCoup" id="K0IL78">
    <property type="interactions" value="1"/>
</dbReference>
<dbReference type="InterPro" id="IPR005828">
    <property type="entry name" value="MFS_sugar_transport-like"/>
</dbReference>
<feature type="transmembrane region" description="Helical" evidence="5">
    <location>
        <begin position="20"/>
        <end position="40"/>
    </location>
</feature>
<feature type="transmembrane region" description="Helical" evidence="5">
    <location>
        <begin position="330"/>
        <end position="350"/>
    </location>
</feature>
<dbReference type="HOGENOM" id="CLU_001265_46_6_2"/>
<dbReference type="EMBL" id="CP002408">
    <property type="protein sequence ID" value="AFU60208.1"/>
    <property type="molecule type" value="Genomic_DNA"/>
</dbReference>
<dbReference type="SUPFAM" id="SSF103473">
    <property type="entry name" value="MFS general substrate transporter"/>
    <property type="match status" value="1"/>
</dbReference>
<dbReference type="InterPro" id="IPR005829">
    <property type="entry name" value="Sugar_transporter_CS"/>
</dbReference>
<dbReference type="STRING" id="1237085.Ngar_c32930"/>
<dbReference type="PROSITE" id="PS00217">
    <property type="entry name" value="SUGAR_TRANSPORT_2"/>
    <property type="match status" value="1"/>
</dbReference>
<keyword evidence="3 5" id="KW-1133">Transmembrane helix</keyword>
<feature type="transmembrane region" description="Helical" evidence="5">
    <location>
        <begin position="417"/>
        <end position="438"/>
    </location>
</feature>
<proteinExistence type="predicted"/>
<evidence type="ECO:0000256" key="4">
    <source>
        <dbReference type="ARBA" id="ARBA00023136"/>
    </source>
</evidence>
<dbReference type="KEGG" id="nga:Ngar_c32930"/>
<evidence type="ECO:0000259" key="6">
    <source>
        <dbReference type="PROSITE" id="PS50850"/>
    </source>
</evidence>
<dbReference type="PROSITE" id="PS50850">
    <property type="entry name" value="MFS"/>
    <property type="match status" value="1"/>
</dbReference>
<evidence type="ECO:0000256" key="5">
    <source>
        <dbReference type="SAM" id="Phobius"/>
    </source>
</evidence>
<feature type="domain" description="Major facilitator superfamily (MFS) profile" evidence="6">
    <location>
        <begin position="24"/>
        <end position="442"/>
    </location>
</feature>
<evidence type="ECO:0000313" key="7">
    <source>
        <dbReference type="EMBL" id="AFU60208.1"/>
    </source>
</evidence>
<feature type="transmembrane region" description="Helical" evidence="5">
    <location>
        <begin position="89"/>
        <end position="109"/>
    </location>
</feature>
<evidence type="ECO:0000256" key="2">
    <source>
        <dbReference type="ARBA" id="ARBA00022692"/>
    </source>
</evidence>
<keyword evidence="4 5" id="KW-0472">Membrane</keyword>
<feature type="transmembrane region" description="Helical" evidence="5">
    <location>
        <begin position="389"/>
        <end position="411"/>
    </location>
</feature>
<evidence type="ECO:0000256" key="3">
    <source>
        <dbReference type="ARBA" id="ARBA00022989"/>
    </source>
</evidence>
<dbReference type="InterPro" id="IPR036259">
    <property type="entry name" value="MFS_trans_sf"/>
</dbReference>
<dbReference type="BioCyc" id="CNIT1237085:G1324-3293-MONOMER"/>
<feature type="transmembrane region" description="Helical" evidence="5">
    <location>
        <begin position="267"/>
        <end position="289"/>
    </location>
</feature>
<dbReference type="Proteomes" id="UP000008037">
    <property type="component" value="Chromosome"/>
</dbReference>
<gene>
    <name evidence="7" type="ordered locus">Ngar_c32930</name>
</gene>
<protein>
    <submittedName>
        <fullName evidence="7">Major facilitator superfamily transporter</fullName>
    </submittedName>
</protein>
<dbReference type="InterPro" id="IPR020846">
    <property type="entry name" value="MFS_dom"/>
</dbReference>
<comment type="subcellular location">
    <subcellularLocation>
        <location evidence="1">Membrane</location>
        <topology evidence="1">Multi-pass membrane protein</topology>
    </subcellularLocation>
</comment>
<sequence length="450" mass="48761">MDVLIDDLAKRIDGLKGIPLASSAIFAISFSSFFAFYDITNYAYIAPVLKSTFSVGDNEIAVGASTTVIGYVIGAFVITVFADSNGRRPALIASTLILGIGSLLAAFSQDMVQMSIFRLLTGIGIGSEIAVASAYIGEMSPKSKRGKYTSIVIVLGWVGLASSGPISLMLIQQGNNVAGIDGWRAVLAIPSIAAFLSLLFRIRMPESPRWLLSKNRLGETNTVLASLNIRPLERKHDYAATTFAKNNHRRKNRWHHLLKNRTIATRIALLIAVWVCIFVPVYASLLLVVEYINQGYSLTDSISINIISGIGFVVGGILSIFISERLERKYQILIASIIMAIGFILRGILIHDYAGLVIAGFIAFGANAWLVSSLYAYTAEVFPTRIRTFGFGIIEGSSRAISSIGPFIFVLLSPFGFLNTMVAISLFCFGAATIILIGPHTRGRSLESLN</sequence>
<dbReference type="GO" id="GO:0046943">
    <property type="term" value="F:carboxylic acid transmembrane transporter activity"/>
    <property type="evidence" value="ECO:0007669"/>
    <property type="project" value="TreeGrafter"/>
</dbReference>
<feature type="transmembrane region" description="Helical" evidence="5">
    <location>
        <begin position="356"/>
        <end position="377"/>
    </location>
</feature>
<organism evidence="7 8">
    <name type="scientific">Nitrososphaera gargensis (strain Ga9.2)</name>
    <dbReference type="NCBI Taxonomy" id="1237085"/>
    <lineage>
        <taxon>Archaea</taxon>
        <taxon>Nitrososphaerota</taxon>
        <taxon>Nitrososphaeria</taxon>
        <taxon>Nitrososphaerales</taxon>
        <taxon>Nitrososphaeraceae</taxon>
        <taxon>Nitrososphaera</taxon>
    </lineage>
</organism>
<dbReference type="Pfam" id="PF00083">
    <property type="entry name" value="Sugar_tr"/>
    <property type="match status" value="1"/>
</dbReference>
<feature type="transmembrane region" description="Helical" evidence="5">
    <location>
        <begin position="60"/>
        <end position="82"/>
    </location>
</feature>
<dbReference type="Gene3D" id="1.20.1250.20">
    <property type="entry name" value="MFS general substrate transporter like domains"/>
    <property type="match status" value="1"/>
</dbReference>
<dbReference type="AlphaFoldDB" id="K0IL78"/>
<feature type="transmembrane region" description="Helical" evidence="5">
    <location>
        <begin position="148"/>
        <end position="171"/>
    </location>
</feature>
<dbReference type="PANTHER" id="PTHR23508:SF10">
    <property type="entry name" value="CARBOXYLIC ACID TRANSPORTER PROTEIN HOMOLOG"/>
    <property type="match status" value="1"/>
</dbReference>
<evidence type="ECO:0000256" key="1">
    <source>
        <dbReference type="ARBA" id="ARBA00004141"/>
    </source>
</evidence>
<feature type="transmembrane region" description="Helical" evidence="5">
    <location>
        <begin position="183"/>
        <end position="202"/>
    </location>
</feature>
<reference evidence="7 8" key="1">
    <citation type="journal article" date="2012" name="Environ. Microbiol.">
        <title>The genome of the ammonia-oxidizing Candidatus Nitrososphaera gargensis: insights into metabolic versatility and environmental adaptations.</title>
        <authorList>
            <person name="Spang A."/>
            <person name="Poehlein A."/>
            <person name="Offre P."/>
            <person name="Zumbragel S."/>
            <person name="Haider S."/>
            <person name="Rychlik N."/>
            <person name="Nowka B."/>
            <person name="Schmeisser C."/>
            <person name="Lebedeva E.V."/>
            <person name="Rattei T."/>
            <person name="Bohm C."/>
            <person name="Schmid M."/>
            <person name="Galushko A."/>
            <person name="Hatzenpichler R."/>
            <person name="Weinmaier T."/>
            <person name="Daniel R."/>
            <person name="Schleper C."/>
            <person name="Spieck E."/>
            <person name="Streit W."/>
            <person name="Wagner M."/>
        </authorList>
    </citation>
    <scope>NUCLEOTIDE SEQUENCE [LARGE SCALE GENOMIC DNA]</scope>
    <source>
        <strain evidence="8">Ga9.2</strain>
    </source>
</reference>
<feature type="transmembrane region" description="Helical" evidence="5">
    <location>
        <begin position="301"/>
        <end position="323"/>
    </location>
</feature>
<feature type="transmembrane region" description="Helical" evidence="5">
    <location>
        <begin position="115"/>
        <end position="136"/>
    </location>
</feature>
<dbReference type="GO" id="GO:0005886">
    <property type="term" value="C:plasma membrane"/>
    <property type="evidence" value="ECO:0007669"/>
    <property type="project" value="TreeGrafter"/>
</dbReference>
<dbReference type="PANTHER" id="PTHR23508">
    <property type="entry name" value="CARBOXYLIC ACID TRANSPORTER PROTEIN HOMOLOG"/>
    <property type="match status" value="1"/>
</dbReference>
<accession>K0IL78</accession>
<keyword evidence="8" id="KW-1185">Reference proteome</keyword>
<evidence type="ECO:0000313" key="8">
    <source>
        <dbReference type="Proteomes" id="UP000008037"/>
    </source>
</evidence>
<keyword evidence="2 5" id="KW-0812">Transmembrane</keyword>
<dbReference type="InParanoid" id="K0IL78"/>
<name>K0IL78_NITGG</name>
<dbReference type="CDD" id="cd17316">
    <property type="entry name" value="MFS_SV2_like"/>
    <property type="match status" value="1"/>
</dbReference>